<dbReference type="Proteomes" id="UP000288716">
    <property type="component" value="Unassembled WGS sequence"/>
</dbReference>
<dbReference type="GO" id="GO:0006559">
    <property type="term" value="P:L-phenylalanine catabolic process"/>
    <property type="evidence" value="ECO:0007669"/>
    <property type="project" value="UniProtKB-KW"/>
</dbReference>
<name>A0A443QNF6_9ACAR</name>
<dbReference type="GO" id="GO:0046872">
    <property type="term" value="F:metal ion binding"/>
    <property type="evidence" value="ECO:0007669"/>
    <property type="project" value="UniProtKB-KW"/>
</dbReference>
<keyword evidence="7" id="KW-0828">Tyrosine catabolism</keyword>
<dbReference type="VEuPathDB" id="VectorBase:LDEU014257"/>
<evidence type="ECO:0000256" key="6">
    <source>
        <dbReference type="ARBA" id="ARBA00022737"/>
    </source>
</evidence>
<gene>
    <name evidence="11" type="ORF">B4U80_01619</name>
</gene>
<keyword evidence="6" id="KW-0677">Repeat</keyword>
<evidence type="ECO:0000313" key="11">
    <source>
        <dbReference type="EMBL" id="RWS04469.1"/>
    </source>
</evidence>
<dbReference type="PANTHER" id="PTHR11959:SF1">
    <property type="entry name" value="4-HYDROXYPHENYLPYRUVATE DIOXYGENASE"/>
    <property type="match status" value="1"/>
</dbReference>
<protein>
    <recommendedName>
        <fullName evidence="4">4-hydroxyphenylpyruvate dioxygenase</fullName>
        <ecNumber evidence="4">1.13.11.27</ecNumber>
    </recommendedName>
</protein>
<dbReference type="AlphaFoldDB" id="A0A443QNF6"/>
<dbReference type="OrthoDB" id="414569at2759"/>
<comment type="caution">
    <text evidence="11">The sequence shown here is derived from an EMBL/GenBank/DDBJ whole genome shotgun (WGS) entry which is preliminary data.</text>
</comment>
<evidence type="ECO:0000256" key="9">
    <source>
        <dbReference type="ARBA" id="ARBA00023232"/>
    </source>
</evidence>
<reference evidence="11 12" key="1">
    <citation type="journal article" date="2018" name="Gigascience">
        <title>Genomes of trombidid mites reveal novel predicted allergens and laterally-transferred genes associated with secondary metabolism.</title>
        <authorList>
            <person name="Dong X."/>
            <person name="Chaisiri K."/>
            <person name="Xia D."/>
            <person name="Armstrong S.D."/>
            <person name="Fang Y."/>
            <person name="Donnelly M.J."/>
            <person name="Kadowaki T."/>
            <person name="McGarry J.W."/>
            <person name="Darby A.C."/>
            <person name="Makepeace B.L."/>
        </authorList>
    </citation>
    <scope>NUCLEOTIDE SEQUENCE [LARGE SCALE GENOMIC DNA]</scope>
    <source>
        <strain evidence="11">UoL-UT</strain>
    </source>
</reference>
<evidence type="ECO:0000256" key="8">
    <source>
        <dbReference type="ARBA" id="ARBA00023004"/>
    </source>
</evidence>
<comment type="similarity">
    <text evidence="3">Belongs to the 4HPPD family.</text>
</comment>
<keyword evidence="12" id="KW-1185">Reference proteome</keyword>
<dbReference type="Gene3D" id="3.10.180.10">
    <property type="entry name" value="2,3-Dihydroxybiphenyl 1,2-Dioxygenase, domain 1"/>
    <property type="match status" value="2"/>
</dbReference>
<comment type="pathway">
    <text evidence="2">Amino-acid degradation; L-phenylalanine degradation; acetoacetate and fumarate from L-phenylalanine: step 3/6.</text>
</comment>
<dbReference type="STRING" id="299467.A0A443QNF6"/>
<dbReference type="InterPro" id="IPR005956">
    <property type="entry name" value="4OHPhenylPyrv_dOase"/>
</dbReference>
<dbReference type="GO" id="GO:0005789">
    <property type="term" value="C:endoplasmic reticulum membrane"/>
    <property type="evidence" value="ECO:0007669"/>
    <property type="project" value="TreeGrafter"/>
</dbReference>
<evidence type="ECO:0000256" key="5">
    <source>
        <dbReference type="ARBA" id="ARBA00022723"/>
    </source>
</evidence>
<feature type="non-terminal residue" evidence="11">
    <location>
        <position position="173"/>
    </location>
</feature>
<dbReference type="PANTHER" id="PTHR11959">
    <property type="entry name" value="4-HYDROXYPHENYLPYRUVATE DIOXYGENASE"/>
    <property type="match status" value="1"/>
</dbReference>
<evidence type="ECO:0000313" key="12">
    <source>
        <dbReference type="Proteomes" id="UP000288716"/>
    </source>
</evidence>
<evidence type="ECO:0000256" key="4">
    <source>
        <dbReference type="ARBA" id="ARBA00013222"/>
    </source>
</evidence>
<keyword evidence="5" id="KW-0479">Metal-binding</keyword>
<accession>A0A443QNF6</accession>
<dbReference type="InterPro" id="IPR041736">
    <property type="entry name" value="4OHPhenylPyrv_dOase_N"/>
</dbReference>
<evidence type="ECO:0000259" key="10">
    <source>
        <dbReference type="PROSITE" id="PS51819"/>
    </source>
</evidence>
<evidence type="ECO:0000256" key="3">
    <source>
        <dbReference type="ARBA" id="ARBA00005877"/>
    </source>
</evidence>
<dbReference type="CDD" id="cd08342">
    <property type="entry name" value="HPPD_N_like"/>
    <property type="match status" value="1"/>
</dbReference>
<keyword evidence="9" id="KW-0585">Phenylalanine catabolism</keyword>
<sequence>MGNHLVKHGDGVKDIAFTVEDLDAIVAVAKQRGATIVKHILEAKDDCGRVRYAVIQTYGDTTHTLIERANYSGLFLPGYHTPLSKTHIFEKLPPVGFDFIDHCVGNQPEDAVESVTQWYEKSLSFHRFWSVDDTQVHTQYSALRSIVVTNYEETIKMPIIEPAQGLKKSPIQE</sequence>
<dbReference type="EC" id="1.13.11.27" evidence="4"/>
<evidence type="ECO:0000256" key="2">
    <source>
        <dbReference type="ARBA" id="ARBA00005162"/>
    </source>
</evidence>
<comment type="cofactor">
    <cofactor evidence="1">
        <name>Fe cation</name>
        <dbReference type="ChEBI" id="CHEBI:24875"/>
    </cofactor>
</comment>
<proteinExistence type="inferred from homology"/>
<evidence type="ECO:0000256" key="7">
    <source>
        <dbReference type="ARBA" id="ARBA00022878"/>
    </source>
</evidence>
<dbReference type="PROSITE" id="PS51819">
    <property type="entry name" value="VOC"/>
    <property type="match status" value="1"/>
</dbReference>
<evidence type="ECO:0000256" key="1">
    <source>
        <dbReference type="ARBA" id="ARBA00001962"/>
    </source>
</evidence>
<organism evidence="11 12">
    <name type="scientific">Leptotrombidium deliense</name>
    <dbReference type="NCBI Taxonomy" id="299467"/>
    <lineage>
        <taxon>Eukaryota</taxon>
        <taxon>Metazoa</taxon>
        <taxon>Ecdysozoa</taxon>
        <taxon>Arthropoda</taxon>
        <taxon>Chelicerata</taxon>
        <taxon>Arachnida</taxon>
        <taxon>Acari</taxon>
        <taxon>Acariformes</taxon>
        <taxon>Trombidiformes</taxon>
        <taxon>Prostigmata</taxon>
        <taxon>Anystina</taxon>
        <taxon>Parasitengona</taxon>
        <taxon>Trombiculoidea</taxon>
        <taxon>Trombiculidae</taxon>
        <taxon>Leptotrombidium</taxon>
    </lineage>
</organism>
<keyword evidence="8" id="KW-0408">Iron</keyword>
<dbReference type="GO" id="GO:0003868">
    <property type="term" value="F:4-hydroxyphenylpyruvate dioxygenase activity"/>
    <property type="evidence" value="ECO:0007669"/>
    <property type="project" value="UniProtKB-EC"/>
</dbReference>
<dbReference type="GO" id="GO:0000139">
    <property type="term" value="C:Golgi membrane"/>
    <property type="evidence" value="ECO:0007669"/>
    <property type="project" value="TreeGrafter"/>
</dbReference>
<dbReference type="InterPro" id="IPR037523">
    <property type="entry name" value="VOC_core"/>
</dbReference>
<keyword evidence="11" id="KW-0560">Oxidoreductase</keyword>
<dbReference type="SUPFAM" id="SSF54593">
    <property type="entry name" value="Glyoxalase/Bleomycin resistance protein/Dihydroxybiphenyl dioxygenase"/>
    <property type="match status" value="1"/>
</dbReference>
<feature type="domain" description="VOC" evidence="10">
    <location>
        <begin position="1"/>
        <end position="68"/>
    </location>
</feature>
<dbReference type="GO" id="GO:0006572">
    <property type="term" value="P:L-tyrosine catabolic process"/>
    <property type="evidence" value="ECO:0007669"/>
    <property type="project" value="UniProtKB-KW"/>
</dbReference>
<keyword evidence="11" id="KW-0670">Pyruvate</keyword>
<keyword evidence="11" id="KW-0223">Dioxygenase</keyword>
<dbReference type="InterPro" id="IPR029068">
    <property type="entry name" value="Glyas_Bleomycin-R_OHBP_Dase"/>
</dbReference>
<dbReference type="EMBL" id="NCKV01053666">
    <property type="protein sequence ID" value="RWS04469.1"/>
    <property type="molecule type" value="Genomic_DNA"/>
</dbReference>